<evidence type="ECO:0000256" key="1">
    <source>
        <dbReference type="SAM" id="Phobius"/>
    </source>
</evidence>
<name>A0AAD5LAL7_PYTIN</name>
<evidence type="ECO:0008006" key="4">
    <source>
        <dbReference type="Google" id="ProtNLM"/>
    </source>
</evidence>
<accession>A0AAD5LAL7</accession>
<organism evidence="2 3">
    <name type="scientific">Pythium insidiosum</name>
    <name type="common">Pythiosis disease agent</name>
    <dbReference type="NCBI Taxonomy" id="114742"/>
    <lineage>
        <taxon>Eukaryota</taxon>
        <taxon>Sar</taxon>
        <taxon>Stramenopiles</taxon>
        <taxon>Oomycota</taxon>
        <taxon>Peronosporomycetes</taxon>
        <taxon>Pythiales</taxon>
        <taxon>Pythiaceae</taxon>
        <taxon>Pythium</taxon>
    </lineage>
</organism>
<dbReference type="Proteomes" id="UP001209570">
    <property type="component" value="Unassembled WGS sequence"/>
</dbReference>
<sequence length="248" mass="28161">MAVVELTSLKSFPQLWKELRKLGWTAKRPTGLGVDYCYVPPSSSGSSAKWAMQEESYFDGVNSDDVNWTAQPTEDTDDSEVKDEGVLGMMFDAYDDDETGEEVDVGEADRCDIDDDKDVLREIVEICCRGDDRDNAITRAVIRNVSKTLQGLPAKRLIVTDNYYMSITLSRELLKRGYYHRIVDYQKGMGGVDQYDQLRLHRCSIQKSLRMQKYYKSVFLGIVDMAIVNGLFLDLLELFGSGFSVSYQ</sequence>
<dbReference type="EMBL" id="JAKCXM010000404">
    <property type="protein sequence ID" value="KAJ0394529.1"/>
    <property type="molecule type" value="Genomic_DNA"/>
</dbReference>
<dbReference type="PANTHER" id="PTHR46599:SF3">
    <property type="entry name" value="PIGGYBAC TRANSPOSABLE ELEMENT-DERIVED PROTEIN 4"/>
    <property type="match status" value="1"/>
</dbReference>
<evidence type="ECO:0000313" key="3">
    <source>
        <dbReference type="Proteomes" id="UP001209570"/>
    </source>
</evidence>
<keyword evidence="1" id="KW-1133">Transmembrane helix</keyword>
<keyword evidence="1" id="KW-0812">Transmembrane</keyword>
<gene>
    <name evidence="2" type="ORF">P43SY_002492</name>
</gene>
<feature type="transmembrane region" description="Helical" evidence="1">
    <location>
        <begin position="214"/>
        <end position="233"/>
    </location>
</feature>
<dbReference type="PANTHER" id="PTHR46599">
    <property type="entry name" value="PIGGYBAC TRANSPOSABLE ELEMENT-DERIVED PROTEIN 4"/>
    <property type="match status" value="1"/>
</dbReference>
<comment type="caution">
    <text evidence="2">The sequence shown here is derived from an EMBL/GenBank/DDBJ whole genome shotgun (WGS) entry which is preliminary data.</text>
</comment>
<evidence type="ECO:0000313" key="2">
    <source>
        <dbReference type="EMBL" id="KAJ0394529.1"/>
    </source>
</evidence>
<protein>
    <recommendedName>
        <fullName evidence="4">PiggyBac transposable element-derived protein domain-containing protein</fullName>
    </recommendedName>
</protein>
<keyword evidence="1" id="KW-0472">Membrane</keyword>
<dbReference type="AlphaFoldDB" id="A0AAD5LAL7"/>
<keyword evidence="3" id="KW-1185">Reference proteome</keyword>
<reference evidence="2" key="1">
    <citation type="submission" date="2021-12" db="EMBL/GenBank/DDBJ databases">
        <title>Prjna785345.</title>
        <authorList>
            <person name="Rujirawat T."/>
            <person name="Krajaejun T."/>
        </authorList>
    </citation>
    <scope>NUCLEOTIDE SEQUENCE</scope>
    <source>
        <strain evidence="2">Pi057C3</strain>
    </source>
</reference>
<proteinExistence type="predicted"/>